<protein>
    <submittedName>
        <fullName evidence="1">Uncharacterized protein</fullName>
    </submittedName>
</protein>
<accession>A0ACC3SBJ3</accession>
<name>A0ACC3SBJ3_9PEZI</name>
<organism evidence="1 2">
    <name type="scientific">Zalaria obscura</name>
    <dbReference type="NCBI Taxonomy" id="2024903"/>
    <lineage>
        <taxon>Eukaryota</taxon>
        <taxon>Fungi</taxon>
        <taxon>Dikarya</taxon>
        <taxon>Ascomycota</taxon>
        <taxon>Pezizomycotina</taxon>
        <taxon>Dothideomycetes</taxon>
        <taxon>Dothideomycetidae</taxon>
        <taxon>Dothideales</taxon>
        <taxon>Zalariaceae</taxon>
        <taxon>Zalaria</taxon>
    </lineage>
</organism>
<evidence type="ECO:0000313" key="2">
    <source>
        <dbReference type="Proteomes" id="UP001320706"/>
    </source>
</evidence>
<proteinExistence type="predicted"/>
<dbReference type="EMBL" id="JAMKPW020000023">
    <property type="protein sequence ID" value="KAK8205670.1"/>
    <property type="molecule type" value="Genomic_DNA"/>
</dbReference>
<sequence>MPDSLQIAIHNTTPSPTAYAYITGLALQHSSSRVFLQSNGHTLYFPSSPSSTGTPLAVDCAIPLSAPGTTTSVTIPQLAGGRLYISVDAKLTFLLNPGPALVEPSVLNPSDPNAEVNFGFVEFTLNEAQLFANISYVDFAPAVPLALALTTTSGPTQTVTGIPTTGLQEVAQGLRQQAKVDGRPWDKLIVERNGTPFRVLAPTHAGAVGASFEGYYEPYVERVWEHYSTASTSNSNTTNVLSIDTQAAAGVVHGRVNPSGQLELGAESFAKPTTADIFSCNSGPFTTGPSAVRNAIIPRLAAGFVRSSLLTESTQPGTPDAFYKEAVTDHYARVVHEANTDGKGYAFAYDDVQVTGGGDLSGKVEAGDPQLLTVTVGGGGVGAATAAKATAGVVQQNVGGPEREQKQDQGNATGAAPRQEPHQHHGLRAHLDGLAQKILR</sequence>
<gene>
    <name evidence="1" type="ORF">M8818_004847</name>
</gene>
<dbReference type="Proteomes" id="UP001320706">
    <property type="component" value="Unassembled WGS sequence"/>
</dbReference>
<keyword evidence="2" id="KW-1185">Reference proteome</keyword>
<reference evidence="1" key="1">
    <citation type="submission" date="2024-02" db="EMBL/GenBank/DDBJ databases">
        <title>Metagenome Assembled Genome of Zalaria obscura JY119.</title>
        <authorList>
            <person name="Vighnesh L."/>
            <person name="Jagadeeshwari U."/>
            <person name="Venkata Ramana C."/>
            <person name="Sasikala C."/>
        </authorList>
    </citation>
    <scope>NUCLEOTIDE SEQUENCE</scope>
    <source>
        <strain evidence="1">JY119</strain>
    </source>
</reference>
<comment type="caution">
    <text evidence="1">The sequence shown here is derived from an EMBL/GenBank/DDBJ whole genome shotgun (WGS) entry which is preliminary data.</text>
</comment>
<evidence type="ECO:0000313" key="1">
    <source>
        <dbReference type="EMBL" id="KAK8205670.1"/>
    </source>
</evidence>